<dbReference type="KEGG" id="spu:577878"/>
<organism evidence="1 2">
    <name type="scientific">Strongylocentrotus purpuratus</name>
    <name type="common">Purple sea urchin</name>
    <dbReference type="NCBI Taxonomy" id="7668"/>
    <lineage>
        <taxon>Eukaryota</taxon>
        <taxon>Metazoa</taxon>
        <taxon>Echinodermata</taxon>
        <taxon>Eleutherozoa</taxon>
        <taxon>Echinozoa</taxon>
        <taxon>Echinoidea</taxon>
        <taxon>Euechinoidea</taxon>
        <taxon>Echinacea</taxon>
        <taxon>Camarodonta</taxon>
        <taxon>Echinidea</taxon>
        <taxon>Strongylocentrotidae</taxon>
        <taxon>Strongylocentrotus</taxon>
    </lineage>
</organism>
<dbReference type="RefSeq" id="XP_030838337.1">
    <property type="nucleotide sequence ID" value="XM_030982477.1"/>
</dbReference>
<dbReference type="EnsemblMetazoa" id="XM_030982464">
    <property type="protein sequence ID" value="XP_030838324"/>
    <property type="gene ID" value="LOC115918047"/>
</dbReference>
<protein>
    <submittedName>
        <fullName evidence="1">Uncharacterized protein</fullName>
    </submittedName>
</protein>
<sequence>MNPAYQVNLPPGYPQSGIPSDTRNVPMQGVMPPLAYSPALYTAVNPTLNQHGSITGANGPAGAGGGLLYESSASPLMRSYGKGSPYVLPATHTSYSTGLNTSPAHTQSAYTHSLSQSSGGTLYSAQSAYPPGLIPGLAPPTNLLQAQQQQQRQLYLQSTAQPGMNPALGMNPAAAAALAARQSPVQGMPVNQAQHYQYAMMSAPPAGSVYPNPTYYPSYGPVYHQNNGAIP</sequence>
<evidence type="ECO:0000313" key="2">
    <source>
        <dbReference type="Proteomes" id="UP000007110"/>
    </source>
</evidence>
<proteinExistence type="predicted"/>
<dbReference type="RefSeq" id="XP_030838324.1">
    <property type="nucleotide sequence ID" value="XM_030982464.1"/>
</dbReference>
<dbReference type="AlphaFoldDB" id="A0A7M7NM44"/>
<dbReference type="KEGG" id="spu:115918047"/>
<reference evidence="2" key="1">
    <citation type="submission" date="2015-02" db="EMBL/GenBank/DDBJ databases">
        <title>Genome sequencing for Strongylocentrotus purpuratus.</title>
        <authorList>
            <person name="Murali S."/>
            <person name="Liu Y."/>
            <person name="Vee V."/>
            <person name="English A."/>
            <person name="Wang M."/>
            <person name="Skinner E."/>
            <person name="Han Y."/>
            <person name="Muzny D.M."/>
            <person name="Worley K.C."/>
            <person name="Gibbs R.A."/>
        </authorList>
    </citation>
    <scope>NUCLEOTIDE SEQUENCE</scope>
</reference>
<dbReference type="GeneID" id="577878"/>
<keyword evidence="2" id="KW-1185">Reference proteome</keyword>
<dbReference type="InParanoid" id="A0A7M7NM44"/>
<dbReference type="Proteomes" id="UP000007110">
    <property type="component" value="Unassembled WGS sequence"/>
</dbReference>
<accession>A0A7M7NM44</accession>
<reference evidence="1" key="2">
    <citation type="submission" date="2021-01" db="UniProtKB">
        <authorList>
            <consortium name="EnsemblMetazoa"/>
        </authorList>
    </citation>
    <scope>IDENTIFICATION</scope>
</reference>
<dbReference type="GeneID" id="115918047"/>
<name>A0A7M7NM44_STRPU</name>
<evidence type="ECO:0000313" key="1">
    <source>
        <dbReference type="EnsemblMetazoa" id="XP_030838324"/>
    </source>
</evidence>
<dbReference type="EnsemblMetazoa" id="XM_030982477">
    <property type="protein sequence ID" value="XP_030838337"/>
    <property type="gene ID" value="LOC577878"/>
</dbReference>